<dbReference type="GO" id="GO:0035567">
    <property type="term" value="P:non-canonical Wnt signaling pathway"/>
    <property type="evidence" value="ECO:0007669"/>
    <property type="project" value="TreeGrafter"/>
</dbReference>
<feature type="signal peptide" evidence="4">
    <location>
        <begin position="1"/>
        <end position="20"/>
    </location>
</feature>
<keyword evidence="2 3" id="KW-1015">Disulfide bond</keyword>
<keyword evidence="1" id="KW-0217">Developmental protein</keyword>
<sequence>MMKFFGFAGISLIVLNISYSEQFNYLKQPSSEYASFSQPTCMPKPDDLPLCGKIPYNYTLLPNHLNQNSLKEVRRSLEKWRRKIDPKCHTHVNVFLCSFYAPMCYPILRMNISLCRAMCESVKSACLKYLINDLDYFKCEDKENKICIEPLDEEVPRNIETKDKEAPQARYESTCDSNVCLLSEPITKPTEKVAQTLACRSDFVILAKVKAAKYLKGDMMIRIKQPQKSNHIKGNLNKYLNKLNIKLYIREGAKCKCKIPERRKWYYFFGKIKKVKGKKVLEVRDYHIKGAVGHYNYIHTNSKTC</sequence>
<dbReference type="CDD" id="cd07066">
    <property type="entry name" value="CRD_FZ"/>
    <property type="match status" value="1"/>
</dbReference>
<protein>
    <submittedName>
        <fullName evidence="6">Secreted frizzled-related protein-1</fullName>
    </submittedName>
</protein>
<dbReference type="GO" id="GO:0017147">
    <property type="term" value="F:Wnt-protein binding"/>
    <property type="evidence" value="ECO:0007669"/>
    <property type="project" value="TreeGrafter"/>
</dbReference>
<dbReference type="PANTHER" id="PTHR11309">
    <property type="entry name" value="FRIZZLED"/>
    <property type="match status" value="1"/>
</dbReference>
<feature type="disulfide bond" evidence="3">
    <location>
        <begin position="88"/>
        <end position="126"/>
    </location>
</feature>
<evidence type="ECO:0000313" key="6">
    <source>
        <dbReference type="EMBL" id="AID23662.1"/>
    </source>
</evidence>
<dbReference type="EMBL" id="KJ658740">
    <property type="protein sequence ID" value="AID23662.1"/>
    <property type="molecule type" value="mRNA"/>
</dbReference>
<comment type="caution">
    <text evidence="3">Lacks conserved residue(s) required for the propagation of feature annotation.</text>
</comment>
<dbReference type="InterPro" id="IPR015526">
    <property type="entry name" value="Frizzled/SFRP"/>
</dbReference>
<feature type="domain" description="FZ" evidence="5">
    <location>
        <begin position="36"/>
        <end position="150"/>
    </location>
</feature>
<accession>A0A068CRP0</accession>
<evidence type="ECO:0000256" key="3">
    <source>
        <dbReference type="PROSITE-ProRule" id="PRU00090"/>
    </source>
</evidence>
<dbReference type="Pfam" id="PF01392">
    <property type="entry name" value="Fz"/>
    <property type="match status" value="1"/>
</dbReference>
<dbReference type="GO" id="GO:0060070">
    <property type="term" value="P:canonical Wnt signaling pathway"/>
    <property type="evidence" value="ECO:0007669"/>
    <property type="project" value="TreeGrafter"/>
</dbReference>
<evidence type="ECO:0000256" key="1">
    <source>
        <dbReference type="ARBA" id="ARBA00022473"/>
    </source>
</evidence>
<dbReference type="GO" id="GO:0005615">
    <property type="term" value="C:extracellular space"/>
    <property type="evidence" value="ECO:0007669"/>
    <property type="project" value="TreeGrafter"/>
</dbReference>
<keyword evidence="4" id="KW-0732">Signal</keyword>
<dbReference type="SMART" id="SM00063">
    <property type="entry name" value="FRI"/>
    <property type="match status" value="1"/>
</dbReference>
<dbReference type="Gene3D" id="1.10.2000.10">
    <property type="entry name" value="Frizzled cysteine-rich domain"/>
    <property type="match status" value="1"/>
</dbReference>
<dbReference type="PROSITE" id="PS50038">
    <property type="entry name" value="FZ"/>
    <property type="match status" value="1"/>
</dbReference>
<reference evidence="6" key="1">
    <citation type="journal article" date="2014" name="Curr. Biol.">
        <title>Whole-body acoel regeneration is controlled by wnt and bmp-admp signaling.</title>
        <authorList>
            <person name="Srivastava M."/>
            <person name="Mazza-Curll K.L."/>
            <person name="van Wolfswinkel J.C."/>
            <person name="Reddien P.W."/>
        </authorList>
    </citation>
    <scope>NUCLEOTIDE SEQUENCE</scope>
</reference>
<organism evidence="6">
    <name type="scientific">Hofstenia miamia</name>
    <name type="common">Three-banded panther worm</name>
    <dbReference type="NCBI Taxonomy" id="442651"/>
    <lineage>
        <taxon>Eukaryota</taxon>
        <taxon>Metazoa</taxon>
        <taxon>Xenacoelomorpha</taxon>
        <taxon>Acoelomorpha</taxon>
        <taxon>Acoela</taxon>
        <taxon>Hofsteniidae</taxon>
        <taxon>Hofstenia</taxon>
    </lineage>
</organism>
<evidence type="ECO:0000256" key="2">
    <source>
        <dbReference type="ARBA" id="ARBA00023157"/>
    </source>
</evidence>
<feature type="disulfide bond" evidence="3">
    <location>
        <begin position="51"/>
        <end position="97"/>
    </location>
</feature>
<dbReference type="SUPFAM" id="SSF63501">
    <property type="entry name" value="Frizzled cysteine-rich domain"/>
    <property type="match status" value="1"/>
</dbReference>
<dbReference type="InterPro" id="IPR020067">
    <property type="entry name" value="Frizzled_dom"/>
</dbReference>
<dbReference type="InterPro" id="IPR036790">
    <property type="entry name" value="Frizzled_dom_sf"/>
</dbReference>
<dbReference type="PANTHER" id="PTHR11309:SF99">
    <property type="entry name" value="FRIZZLED-4"/>
    <property type="match status" value="1"/>
</dbReference>
<evidence type="ECO:0000256" key="4">
    <source>
        <dbReference type="SAM" id="SignalP"/>
    </source>
</evidence>
<proteinExistence type="evidence at transcript level"/>
<evidence type="ECO:0000259" key="5">
    <source>
        <dbReference type="PROSITE" id="PS50038"/>
    </source>
</evidence>
<name>A0A068CRP0_HOFMI</name>
<dbReference type="AlphaFoldDB" id="A0A068CRP0"/>
<feature type="chain" id="PRO_5001649720" evidence="4">
    <location>
        <begin position="21"/>
        <end position="305"/>
    </location>
</feature>